<dbReference type="Proteomes" id="UP000239709">
    <property type="component" value="Chromosome"/>
</dbReference>
<evidence type="ECO:0000313" key="2">
    <source>
        <dbReference type="EMBL" id="AVO32948.1"/>
    </source>
</evidence>
<dbReference type="InterPro" id="IPR001509">
    <property type="entry name" value="Epimerase_deHydtase"/>
</dbReference>
<protein>
    <submittedName>
        <fullName evidence="2">Epimerase</fullName>
    </submittedName>
</protein>
<sequence>MLCVILGGRGFLGRHVGKAMAAAGYEVWSVDSAPGAPDDGLPWAAGEVACAYEDVASWLLLCGVPDVIVHLASFTVPAVASANPVEDSEVNLIGTLKLLMGLRQLSKQPRVIFASSGGAVYGRPLVVPLTEAHPTMPLGAYGVTKLAIEHHLRAESQLTGLPYRVLRISNPYGEWQRPHGVQGVIAVFAHRALQRQPVEVWGDGSVVRDFLYAGDVGTAFVAAAAHRGDATTFNIGGGVGISVNEILRTLESLLGHRVDRRMQPARPFDPQVNVLDISLARSQLGWAPEIAFEEGVGRSLQWLRGVE</sequence>
<dbReference type="KEGG" id="otk:C6570_00750"/>
<dbReference type="PANTHER" id="PTHR43245">
    <property type="entry name" value="BIFUNCTIONAL POLYMYXIN RESISTANCE PROTEIN ARNA"/>
    <property type="match status" value="1"/>
</dbReference>
<dbReference type="PANTHER" id="PTHR43245:SF13">
    <property type="entry name" value="UDP-D-APIOSE_UDP-D-XYLOSE SYNTHASE 2"/>
    <property type="match status" value="1"/>
</dbReference>
<dbReference type="Gene3D" id="3.90.25.10">
    <property type="entry name" value="UDP-galactose 4-epimerase, domain 1"/>
    <property type="match status" value="1"/>
</dbReference>
<organism evidence="2 3">
    <name type="scientific">Ottowia oryzae</name>
    <dbReference type="NCBI Taxonomy" id="2109914"/>
    <lineage>
        <taxon>Bacteria</taxon>
        <taxon>Pseudomonadati</taxon>
        <taxon>Pseudomonadota</taxon>
        <taxon>Betaproteobacteria</taxon>
        <taxon>Burkholderiales</taxon>
        <taxon>Comamonadaceae</taxon>
        <taxon>Ottowia</taxon>
    </lineage>
</organism>
<name>A0A2S0MAQ9_9BURK</name>
<dbReference type="InterPro" id="IPR036291">
    <property type="entry name" value="NAD(P)-bd_dom_sf"/>
</dbReference>
<gene>
    <name evidence="2" type="ORF">C6570_00750</name>
</gene>
<proteinExistence type="predicted"/>
<dbReference type="AlphaFoldDB" id="A0A2S0MAQ9"/>
<dbReference type="EMBL" id="CP027666">
    <property type="protein sequence ID" value="AVO32948.1"/>
    <property type="molecule type" value="Genomic_DNA"/>
</dbReference>
<reference evidence="2 3" key="1">
    <citation type="submission" date="2018-03" db="EMBL/GenBank/DDBJ databases">
        <title>Genome sequencing of Ottowia sp.</title>
        <authorList>
            <person name="Kim S.-J."/>
            <person name="Heo J."/>
            <person name="Kwon S.-W."/>
        </authorList>
    </citation>
    <scope>NUCLEOTIDE SEQUENCE [LARGE SCALE GENOMIC DNA]</scope>
    <source>
        <strain evidence="2 3">KADR8-3</strain>
    </source>
</reference>
<evidence type="ECO:0000313" key="3">
    <source>
        <dbReference type="Proteomes" id="UP000239709"/>
    </source>
</evidence>
<accession>A0A2S0MAQ9</accession>
<feature type="domain" description="NAD-dependent epimerase/dehydratase" evidence="1">
    <location>
        <begin position="4"/>
        <end position="236"/>
    </location>
</feature>
<evidence type="ECO:0000259" key="1">
    <source>
        <dbReference type="Pfam" id="PF01370"/>
    </source>
</evidence>
<dbReference type="OrthoDB" id="9769113at2"/>
<dbReference type="InterPro" id="IPR050177">
    <property type="entry name" value="Lipid_A_modif_metabolic_enz"/>
</dbReference>
<dbReference type="SUPFAM" id="SSF51735">
    <property type="entry name" value="NAD(P)-binding Rossmann-fold domains"/>
    <property type="match status" value="1"/>
</dbReference>
<dbReference type="Gene3D" id="3.40.50.720">
    <property type="entry name" value="NAD(P)-binding Rossmann-like Domain"/>
    <property type="match status" value="1"/>
</dbReference>
<keyword evidence="3" id="KW-1185">Reference proteome</keyword>
<dbReference type="Pfam" id="PF01370">
    <property type="entry name" value="Epimerase"/>
    <property type="match status" value="1"/>
</dbReference>